<evidence type="ECO:0000313" key="2">
    <source>
        <dbReference type="Proteomes" id="UP001317001"/>
    </source>
</evidence>
<proteinExistence type="predicted"/>
<accession>A0ABY5NRU6</accession>
<protein>
    <submittedName>
        <fullName evidence="1">ArsR family transcriptional regulator</fullName>
    </submittedName>
</protein>
<evidence type="ECO:0000313" key="1">
    <source>
        <dbReference type="EMBL" id="UUV21281.1"/>
    </source>
</evidence>
<organism evidence="1 2">
    <name type="scientific">Paenimyroides aestuarii</name>
    <dbReference type="NCBI Taxonomy" id="2968490"/>
    <lineage>
        <taxon>Bacteria</taxon>
        <taxon>Pseudomonadati</taxon>
        <taxon>Bacteroidota</taxon>
        <taxon>Flavobacteriia</taxon>
        <taxon>Flavobacteriales</taxon>
        <taxon>Flavobacteriaceae</taxon>
        <taxon>Paenimyroides</taxon>
    </lineage>
</organism>
<dbReference type="RefSeq" id="WP_257499208.1">
    <property type="nucleotide sequence ID" value="NZ_CP102382.1"/>
</dbReference>
<reference evidence="1 2" key="1">
    <citation type="submission" date="2022-08" db="EMBL/GenBank/DDBJ databases">
        <title>Myroides zhujiangensis sp. nov., a novel bacterium isolated from sediment in the Pearl River Estuary.</title>
        <authorList>
            <person name="Cui L."/>
        </authorList>
    </citation>
    <scope>NUCLEOTIDE SEQUENCE [LARGE SCALE GENOMIC DNA]</scope>
    <source>
        <strain evidence="1 2">SCSIO 72103</strain>
    </source>
</reference>
<gene>
    <name evidence="1" type="ORF">NPX36_13275</name>
</gene>
<dbReference type="EMBL" id="CP102382">
    <property type="protein sequence ID" value="UUV21281.1"/>
    <property type="molecule type" value="Genomic_DNA"/>
</dbReference>
<keyword evidence="2" id="KW-1185">Reference proteome</keyword>
<dbReference type="Proteomes" id="UP001317001">
    <property type="component" value="Chromosome"/>
</dbReference>
<name>A0ABY5NRU6_9FLAO</name>
<sequence length="172" mass="19266">MLESLITSKTRVKLLVKFFVTSANSGHLRGLASEFNESTNAIRKELNHLSEAGYLQKKEVSNKIAYKANTKHPMFQLLQQVVHKYLGLDAIVEQVVERMGNVQTIELIGDYAKGIDSGTIEINIVGTDINTEYTENIIPKIKDIAHRSICLYYNKPLTKDGIVLFGGEERGI</sequence>